<evidence type="ECO:0000313" key="2">
    <source>
        <dbReference type="EMBL" id="MDC7682954.1"/>
    </source>
</evidence>
<keyword evidence="1" id="KW-0472">Membrane</keyword>
<feature type="transmembrane region" description="Helical" evidence="1">
    <location>
        <begin position="76"/>
        <end position="97"/>
    </location>
</feature>
<proteinExistence type="predicted"/>
<keyword evidence="1" id="KW-1133">Transmembrane helix</keyword>
<evidence type="ECO:0000313" key="3">
    <source>
        <dbReference type="Proteomes" id="UP001214854"/>
    </source>
</evidence>
<comment type="caution">
    <text evidence="2">The sequence shown here is derived from an EMBL/GenBank/DDBJ whole genome shotgun (WGS) entry which is preliminary data.</text>
</comment>
<dbReference type="EMBL" id="JAQQKX010000004">
    <property type="protein sequence ID" value="MDC7682954.1"/>
    <property type="molecule type" value="Genomic_DNA"/>
</dbReference>
<keyword evidence="1" id="KW-0812">Transmembrane</keyword>
<feature type="transmembrane region" description="Helical" evidence="1">
    <location>
        <begin position="42"/>
        <end position="64"/>
    </location>
</feature>
<gene>
    <name evidence="2" type="ORF">PQU92_06685</name>
</gene>
<feature type="transmembrane region" description="Helical" evidence="1">
    <location>
        <begin position="7"/>
        <end position="30"/>
    </location>
</feature>
<keyword evidence="3" id="KW-1185">Reference proteome</keyword>
<organism evidence="2 3">
    <name type="scientific">Asticcacaulis aquaticus</name>
    <dbReference type="NCBI Taxonomy" id="2984212"/>
    <lineage>
        <taxon>Bacteria</taxon>
        <taxon>Pseudomonadati</taxon>
        <taxon>Pseudomonadota</taxon>
        <taxon>Alphaproteobacteria</taxon>
        <taxon>Caulobacterales</taxon>
        <taxon>Caulobacteraceae</taxon>
        <taxon>Asticcacaulis</taxon>
    </lineage>
</organism>
<dbReference type="Proteomes" id="UP001214854">
    <property type="component" value="Unassembled WGS sequence"/>
</dbReference>
<sequence>MKLKSLFQWGLSAFTGAMVLTIGYSAYWTFTINYRHGYPELAFSLLILSTIALFPIYPLAYWGVRLLRQAKSPLAPVYFVVLASLFWALVMTTWFYVGLECNEYDACPTGQSFFNPTSLWVGAFIGFILSVAAILIRRPYPERAPT</sequence>
<dbReference type="RefSeq" id="WP_272747439.1">
    <property type="nucleotide sequence ID" value="NZ_JAQQKX010000004.1"/>
</dbReference>
<feature type="transmembrane region" description="Helical" evidence="1">
    <location>
        <begin position="117"/>
        <end position="136"/>
    </location>
</feature>
<evidence type="ECO:0000256" key="1">
    <source>
        <dbReference type="SAM" id="Phobius"/>
    </source>
</evidence>
<reference evidence="2 3" key="1">
    <citation type="submission" date="2023-01" db="EMBL/GenBank/DDBJ databases">
        <title>Novel species of the genus Asticcacaulis isolated from rivers.</title>
        <authorList>
            <person name="Lu H."/>
        </authorList>
    </citation>
    <scope>NUCLEOTIDE SEQUENCE [LARGE SCALE GENOMIC DNA]</scope>
    <source>
        <strain evidence="2 3">BYS171W</strain>
    </source>
</reference>
<accession>A0ABT5HSC6</accession>
<protein>
    <submittedName>
        <fullName evidence="2">Uncharacterized protein</fullName>
    </submittedName>
</protein>
<name>A0ABT5HSC6_9CAUL</name>